<name>A0A5B7C116_DAVIN</name>
<keyword evidence="2" id="KW-1184">Jasmonic acid signaling pathway</keyword>
<dbReference type="PROSITE" id="PS51320">
    <property type="entry name" value="TIFY"/>
    <property type="match status" value="1"/>
</dbReference>
<feature type="compositionally biased region" description="Low complexity" evidence="3">
    <location>
        <begin position="58"/>
        <end position="73"/>
    </location>
</feature>
<dbReference type="GO" id="GO:0005634">
    <property type="term" value="C:nucleus"/>
    <property type="evidence" value="ECO:0007669"/>
    <property type="project" value="UniProtKB-SubCell"/>
</dbReference>
<dbReference type="SMART" id="SM00979">
    <property type="entry name" value="TIFY"/>
    <property type="match status" value="1"/>
</dbReference>
<organism evidence="5">
    <name type="scientific">Davidia involucrata</name>
    <name type="common">Dove tree</name>
    <dbReference type="NCBI Taxonomy" id="16924"/>
    <lineage>
        <taxon>Eukaryota</taxon>
        <taxon>Viridiplantae</taxon>
        <taxon>Streptophyta</taxon>
        <taxon>Embryophyta</taxon>
        <taxon>Tracheophyta</taxon>
        <taxon>Spermatophyta</taxon>
        <taxon>Magnoliopsida</taxon>
        <taxon>eudicotyledons</taxon>
        <taxon>Gunneridae</taxon>
        <taxon>Pentapetalae</taxon>
        <taxon>asterids</taxon>
        <taxon>Cornales</taxon>
        <taxon>Nyssaceae</taxon>
        <taxon>Davidia</taxon>
    </lineage>
</organism>
<dbReference type="PANTHER" id="PTHR33077">
    <property type="entry name" value="PROTEIN TIFY 4A-RELATED-RELATED"/>
    <property type="match status" value="1"/>
</dbReference>
<dbReference type="EMBL" id="GHES01044383">
    <property type="protein sequence ID" value="MPA74942.1"/>
    <property type="molecule type" value="Transcribed_RNA"/>
</dbReference>
<comment type="function">
    <text evidence="2">Repressor of jasmonate responses.</text>
</comment>
<dbReference type="GO" id="GO:2000022">
    <property type="term" value="P:regulation of jasmonic acid mediated signaling pathway"/>
    <property type="evidence" value="ECO:0007669"/>
    <property type="project" value="UniProtKB-UniRule"/>
</dbReference>
<gene>
    <name evidence="5" type="ORF">Din_044383</name>
</gene>
<accession>A0A5B7C116</accession>
<dbReference type="Pfam" id="PF06200">
    <property type="entry name" value="tify"/>
    <property type="match status" value="1"/>
</dbReference>
<keyword evidence="2" id="KW-0539">Nucleus</keyword>
<dbReference type="InterPro" id="IPR040390">
    <property type="entry name" value="TIFY/JAZ"/>
</dbReference>
<evidence type="ECO:0000259" key="4">
    <source>
        <dbReference type="PROSITE" id="PS51320"/>
    </source>
</evidence>
<comment type="subcellular location">
    <subcellularLocation>
        <location evidence="2">Nucleus</location>
    </subcellularLocation>
</comment>
<evidence type="ECO:0000256" key="2">
    <source>
        <dbReference type="RuleBase" id="RU369065"/>
    </source>
</evidence>
<dbReference type="InterPro" id="IPR018467">
    <property type="entry name" value="CCT_CS"/>
</dbReference>
<comment type="similarity">
    <text evidence="1 2">Belongs to the TIFY/JAZ family.</text>
</comment>
<feature type="compositionally biased region" description="Polar residues" evidence="3">
    <location>
        <begin position="99"/>
        <end position="110"/>
    </location>
</feature>
<dbReference type="InterPro" id="IPR010399">
    <property type="entry name" value="Tify_dom"/>
</dbReference>
<proteinExistence type="inferred from homology"/>
<evidence type="ECO:0000313" key="5">
    <source>
        <dbReference type="EMBL" id="MPA74942.1"/>
    </source>
</evidence>
<evidence type="ECO:0000256" key="3">
    <source>
        <dbReference type="SAM" id="MobiDB-lite"/>
    </source>
</evidence>
<dbReference type="Pfam" id="PF09425">
    <property type="entry name" value="Jas_motif"/>
    <property type="match status" value="1"/>
</dbReference>
<reference evidence="5" key="1">
    <citation type="submission" date="2019-08" db="EMBL/GenBank/DDBJ databases">
        <title>Reference gene set and small RNA set construction with multiple tissues from Davidia involucrata Baill.</title>
        <authorList>
            <person name="Yang H."/>
            <person name="Zhou C."/>
            <person name="Li G."/>
            <person name="Wang J."/>
            <person name="Gao P."/>
            <person name="Wang M."/>
            <person name="Wang R."/>
            <person name="Zhao Y."/>
        </authorList>
    </citation>
    <scope>NUCLEOTIDE SEQUENCE</scope>
    <source>
        <tissue evidence="5">Mixed with DoveR01_LX</tissue>
    </source>
</reference>
<feature type="domain" description="Tify" evidence="4">
    <location>
        <begin position="106"/>
        <end position="140"/>
    </location>
</feature>
<sequence>MSTSTVELDFFRMEKENSSKSQTRKLFDRRRSFRDIQSVISKLNPELLKTVIASGSANQSSAGNANLSASKNSFSVPSTPKDDRSPFGPLPVYTPTFRRPNSGSETTPETTPLTIFYNGNLVVFDVPPQKAENILKLAEKGVLKSAESTDSKLAASSSDQRQLLETLNGDLPIFRRKSLQRFLVKRKERLTLVTPYACPADYVPT</sequence>
<dbReference type="AlphaFoldDB" id="A0A5B7C116"/>
<evidence type="ECO:0000256" key="1">
    <source>
        <dbReference type="ARBA" id="ARBA00008614"/>
    </source>
</evidence>
<comment type="domain">
    <text evidence="2">The jas domain is required for interaction with COI1.</text>
</comment>
<dbReference type="GO" id="GO:0031347">
    <property type="term" value="P:regulation of defense response"/>
    <property type="evidence" value="ECO:0007669"/>
    <property type="project" value="UniProtKB-UniRule"/>
</dbReference>
<dbReference type="PANTHER" id="PTHR33077:SF5">
    <property type="entry name" value="PROTEIN TIFY 9"/>
    <property type="match status" value="1"/>
</dbReference>
<feature type="region of interest" description="Disordered" evidence="3">
    <location>
        <begin position="58"/>
        <end position="110"/>
    </location>
</feature>
<protein>
    <recommendedName>
        <fullName evidence="2">Protein TIFY</fullName>
    </recommendedName>
    <alternativeName>
        <fullName evidence="2">Jasmonate ZIM domain-containing protein</fullName>
    </alternativeName>
</protein>
<dbReference type="GO" id="GO:0009611">
    <property type="term" value="P:response to wounding"/>
    <property type="evidence" value="ECO:0007669"/>
    <property type="project" value="UniProtKB-UniRule"/>
</dbReference>